<dbReference type="GO" id="GO:0004190">
    <property type="term" value="F:aspartic-type endopeptidase activity"/>
    <property type="evidence" value="ECO:0007669"/>
    <property type="project" value="UniProtKB-KW"/>
</dbReference>
<evidence type="ECO:0000256" key="10">
    <source>
        <dbReference type="ARBA" id="ARBA00022801"/>
    </source>
</evidence>
<reference evidence="20" key="2">
    <citation type="submission" date="2025-08" db="UniProtKB">
        <authorList>
            <consortium name="Ensembl"/>
        </authorList>
    </citation>
    <scope>IDENTIFICATION</scope>
</reference>
<evidence type="ECO:0000256" key="8">
    <source>
        <dbReference type="ARBA" id="ARBA00022750"/>
    </source>
</evidence>
<dbReference type="FunFam" id="3.10.20.370:FF:000003">
    <property type="entry name" value="Transposon Tf2-6 polyprotein"/>
    <property type="match status" value="1"/>
</dbReference>
<evidence type="ECO:0000256" key="16">
    <source>
        <dbReference type="ARBA" id="ARBA00023172"/>
    </source>
</evidence>
<evidence type="ECO:0000256" key="13">
    <source>
        <dbReference type="ARBA" id="ARBA00022918"/>
    </source>
</evidence>
<reference evidence="20" key="1">
    <citation type="submission" date="2020-07" db="EMBL/GenBank/DDBJ databases">
        <title>A long reads based de novo assembly of the rainbow trout Arlee double haploid line genome.</title>
        <authorList>
            <person name="Gao G."/>
            <person name="Palti Y."/>
        </authorList>
    </citation>
    <scope>NUCLEOTIDE SEQUENCE [LARGE SCALE GENOMIC DNA]</scope>
</reference>
<reference evidence="20" key="3">
    <citation type="submission" date="2025-09" db="UniProtKB">
        <authorList>
            <consortium name="Ensembl"/>
        </authorList>
    </citation>
    <scope>IDENTIFICATION</scope>
</reference>
<keyword evidence="14" id="KW-0239">DNA-directed DNA polymerase</keyword>
<dbReference type="InterPro" id="IPR041373">
    <property type="entry name" value="RT_RNaseH"/>
</dbReference>
<evidence type="ECO:0000313" key="21">
    <source>
        <dbReference type="Proteomes" id="UP000694395"/>
    </source>
</evidence>
<dbReference type="Gene3D" id="3.10.20.370">
    <property type="match status" value="1"/>
</dbReference>
<dbReference type="InterPro" id="IPR056924">
    <property type="entry name" value="SH3_Tf2-1"/>
</dbReference>
<dbReference type="Gene3D" id="3.30.70.270">
    <property type="match status" value="2"/>
</dbReference>
<keyword evidence="21" id="KW-1185">Reference proteome</keyword>
<dbReference type="InterPro" id="IPR036397">
    <property type="entry name" value="RNaseH_sf"/>
</dbReference>
<dbReference type="EC" id="3.1.26.4" evidence="2"/>
<keyword evidence="8" id="KW-0064">Aspartyl protease</keyword>
<comment type="similarity">
    <text evidence="1">Belongs to the beta type-B retroviral polymerase family. HERV class-II K(HML-2) pol subfamily.</text>
</comment>
<dbReference type="Pfam" id="PF00665">
    <property type="entry name" value="rve"/>
    <property type="match status" value="1"/>
</dbReference>
<dbReference type="GO" id="GO:0015074">
    <property type="term" value="P:DNA integration"/>
    <property type="evidence" value="ECO:0007669"/>
    <property type="project" value="UniProtKB-KW"/>
</dbReference>
<dbReference type="Pfam" id="PF17921">
    <property type="entry name" value="Integrase_H2C2"/>
    <property type="match status" value="1"/>
</dbReference>
<dbReference type="InterPro" id="IPR043128">
    <property type="entry name" value="Rev_trsase/Diguanyl_cyclase"/>
</dbReference>
<keyword evidence="13" id="KW-0695">RNA-directed DNA polymerase</keyword>
<evidence type="ECO:0000256" key="4">
    <source>
        <dbReference type="ARBA" id="ARBA00022679"/>
    </source>
</evidence>
<keyword evidence="3" id="KW-0645">Protease</keyword>
<dbReference type="Proteomes" id="UP000694395">
    <property type="component" value="Chromosome 21"/>
</dbReference>
<dbReference type="InterPro" id="IPR001584">
    <property type="entry name" value="Integrase_cat-core"/>
</dbReference>
<dbReference type="Pfam" id="PF17917">
    <property type="entry name" value="RT_RNaseH"/>
    <property type="match status" value="1"/>
</dbReference>
<dbReference type="Gene3D" id="3.10.10.10">
    <property type="entry name" value="HIV Type 1 Reverse Transcriptase, subunit A, domain 1"/>
    <property type="match status" value="1"/>
</dbReference>
<evidence type="ECO:0000256" key="14">
    <source>
        <dbReference type="ARBA" id="ARBA00022932"/>
    </source>
</evidence>
<evidence type="ECO:0000313" key="20">
    <source>
        <dbReference type="Ensembl" id="ENSOMYP00000113271.1"/>
    </source>
</evidence>
<dbReference type="GO" id="GO:0003677">
    <property type="term" value="F:DNA binding"/>
    <property type="evidence" value="ECO:0007669"/>
    <property type="project" value="UniProtKB-KW"/>
</dbReference>
<evidence type="ECO:0000256" key="7">
    <source>
        <dbReference type="ARBA" id="ARBA00022723"/>
    </source>
</evidence>
<proteinExistence type="inferred from homology"/>
<evidence type="ECO:0000259" key="19">
    <source>
        <dbReference type="PROSITE" id="PS50994"/>
    </source>
</evidence>
<dbReference type="PROSITE" id="PS50878">
    <property type="entry name" value="RT_POL"/>
    <property type="match status" value="1"/>
</dbReference>
<dbReference type="SUPFAM" id="SSF53098">
    <property type="entry name" value="Ribonuclease H-like"/>
    <property type="match status" value="1"/>
</dbReference>
<evidence type="ECO:0000256" key="6">
    <source>
        <dbReference type="ARBA" id="ARBA00022722"/>
    </source>
</evidence>
<dbReference type="FunFam" id="3.30.70.270:FF:000020">
    <property type="entry name" value="Transposon Tf2-6 polyprotein-like Protein"/>
    <property type="match status" value="1"/>
</dbReference>
<dbReference type="Gene3D" id="3.30.420.10">
    <property type="entry name" value="Ribonuclease H-like superfamily/Ribonuclease H"/>
    <property type="match status" value="1"/>
</dbReference>
<dbReference type="FunFam" id="3.30.420.10:FF:000032">
    <property type="entry name" value="Retrovirus-related Pol polyprotein from transposon 297-like Protein"/>
    <property type="match status" value="1"/>
</dbReference>
<dbReference type="GO" id="GO:0003964">
    <property type="term" value="F:RNA-directed DNA polymerase activity"/>
    <property type="evidence" value="ECO:0007669"/>
    <property type="project" value="UniProtKB-KW"/>
</dbReference>
<dbReference type="GO" id="GO:0006508">
    <property type="term" value="P:proteolysis"/>
    <property type="evidence" value="ECO:0007669"/>
    <property type="project" value="UniProtKB-KW"/>
</dbReference>
<evidence type="ECO:0000256" key="9">
    <source>
        <dbReference type="ARBA" id="ARBA00022759"/>
    </source>
</evidence>
<keyword evidence="12" id="KW-0229">DNA integration</keyword>
<dbReference type="Gene3D" id="1.10.340.70">
    <property type="match status" value="1"/>
</dbReference>
<dbReference type="PANTHER" id="PTHR37984:SF5">
    <property type="entry name" value="PROTEIN NYNRIN-LIKE"/>
    <property type="match status" value="1"/>
</dbReference>
<keyword evidence="7" id="KW-0479">Metal-binding</keyword>
<dbReference type="GeneTree" id="ENSGT01060000248608"/>
<dbReference type="Ensembl" id="ENSOMYT00000139049.1">
    <property type="protein sequence ID" value="ENSOMYP00000113271.1"/>
    <property type="gene ID" value="ENSOMYG00000068186.1"/>
</dbReference>
<dbReference type="GO" id="GO:0004523">
    <property type="term" value="F:RNA-DNA hybrid ribonuclease activity"/>
    <property type="evidence" value="ECO:0007669"/>
    <property type="project" value="UniProtKB-EC"/>
</dbReference>
<evidence type="ECO:0000259" key="18">
    <source>
        <dbReference type="PROSITE" id="PS50878"/>
    </source>
</evidence>
<dbReference type="InterPro" id="IPR041588">
    <property type="entry name" value="Integrase_H2C2"/>
</dbReference>
<dbReference type="GO" id="GO:0046872">
    <property type="term" value="F:metal ion binding"/>
    <property type="evidence" value="ECO:0007669"/>
    <property type="project" value="UniProtKB-KW"/>
</dbReference>
<keyword evidence="5" id="KW-0548">Nucleotidyltransferase</keyword>
<dbReference type="CDD" id="cd09274">
    <property type="entry name" value="RNase_HI_RT_Ty3"/>
    <property type="match status" value="1"/>
</dbReference>
<evidence type="ECO:0000256" key="11">
    <source>
        <dbReference type="ARBA" id="ARBA00022842"/>
    </source>
</evidence>
<organism evidence="20 21">
    <name type="scientific">Oncorhynchus mykiss</name>
    <name type="common">Rainbow trout</name>
    <name type="synonym">Salmo gairdneri</name>
    <dbReference type="NCBI Taxonomy" id="8022"/>
    <lineage>
        <taxon>Eukaryota</taxon>
        <taxon>Metazoa</taxon>
        <taxon>Chordata</taxon>
        <taxon>Craniata</taxon>
        <taxon>Vertebrata</taxon>
        <taxon>Euteleostomi</taxon>
        <taxon>Actinopterygii</taxon>
        <taxon>Neopterygii</taxon>
        <taxon>Teleostei</taxon>
        <taxon>Protacanthopterygii</taxon>
        <taxon>Salmoniformes</taxon>
        <taxon>Salmonidae</taxon>
        <taxon>Salmoninae</taxon>
        <taxon>Oncorhynchus</taxon>
    </lineage>
</organism>
<evidence type="ECO:0000256" key="17">
    <source>
        <dbReference type="ARBA" id="ARBA00039658"/>
    </source>
</evidence>
<keyword evidence="15" id="KW-0238">DNA-binding</keyword>
<feature type="domain" description="Reverse transcriptase" evidence="18">
    <location>
        <begin position="37"/>
        <end position="216"/>
    </location>
</feature>
<evidence type="ECO:0000256" key="1">
    <source>
        <dbReference type="ARBA" id="ARBA00010879"/>
    </source>
</evidence>
<keyword evidence="11" id="KW-0460">Magnesium</keyword>
<evidence type="ECO:0000256" key="5">
    <source>
        <dbReference type="ARBA" id="ARBA00022695"/>
    </source>
</evidence>
<keyword evidence="10" id="KW-0378">Hydrolase</keyword>
<keyword evidence="9" id="KW-0255">Endonuclease</keyword>
<evidence type="ECO:0000256" key="2">
    <source>
        <dbReference type="ARBA" id="ARBA00012180"/>
    </source>
</evidence>
<dbReference type="Pfam" id="PF00078">
    <property type="entry name" value="RVT_1"/>
    <property type="match status" value="1"/>
</dbReference>
<dbReference type="AlphaFoldDB" id="A0A8K9WNN4"/>
<accession>A0A8K9WNN4</accession>
<feature type="domain" description="Integrase catalytic" evidence="19">
    <location>
        <begin position="555"/>
        <end position="714"/>
    </location>
</feature>
<evidence type="ECO:0000256" key="15">
    <source>
        <dbReference type="ARBA" id="ARBA00023125"/>
    </source>
</evidence>
<dbReference type="GO" id="GO:0003887">
    <property type="term" value="F:DNA-directed DNA polymerase activity"/>
    <property type="evidence" value="ECO:0007669"/>
    <property type="project" value="UniProtKB-KW"/>
</dbReference>
<protein>
    <recommendedName>
        <fullName evidence="17">Gypsy retrotransposon integrase-like protein 1</fullName>
        <ecNumber evidence="2">3.1.26.4</ecNumber>
    </recommendedName>
</protein>
<keyword evidence="6" id="KW-0540">Nuclease</keyword>
<dbReference type="GO" id="GO:0006310">
    <property type="term" value="P:DNA recombination"/>
    <property type="evidence" value="ECO:0007669"/>
    <property type="project" value="UniProtKB-KW"/>
</dbReference>
<dbReference type="Pfam" id="PF24626">
    <property type="entry name" value="SH3_Tf2-1"/>
    <property type="match status" value="1"/>
</dbReference>
<keyword evidence="4" id="KW-0808">Transferase</keyword>
<dbReference type="PROSITE" id="PS50994">
    <property type="entry name" value="INTEGRASE"/>
    <property type="match status" value="1"/>
</dbReference>
<dbReference type="InterPro" id="IPR012337">
    <property type="entry name" value="RNaseH-like_sf"/>
</dbReference>
<keyword evidence="16" id="KW-0233">DNA recombination</keyword>
<dbReference type="SUPFAM" id="SSF56672">
    <property type="entry name" value="DNA/RNA polymerases"/>
    <property type="match status" value="1"/>
</dbReference>
<dbReference type="InterPro" id="IPR050951">
    <property type="entry name" value="Retrovirus_Pol_polyprotein"/>
</dbReference>
<dbReference type="InterPro" id="IPR000477">
    <property type="entry name" value="RT_dom"/>
</dbReference>
<dbReference type="CDD" id="cd01647">
    <property type="entry name" value="RT_LTR"/>
    <property type="match status" value="1"/>
</dbReference>
<dbReference type="InterPro" id="IPR043502">
    <property type="entry name" value="DNA/RNA_pol_sf"/>
</dbReference>
<name>A0A8K9WNN4_ONCMY</name>
<evidence type="ECO:0000256" key="12">
    <source>
        <dbReference type="ARBA" id="ARBA00022908"/>
    </source>
</evidence>
<evidence type="ECO:0000256" key="3">
    <source>
        <dbReference type="ARBA" id="ARBA00022670"/>
    </source>
</evidence>
<dbReference type="PANTHER" id="PTHR37984">
    <property type="entry name" value="PROTEIN CBG26694"/>
    <property type="match status" value="1"/>
</dbReference>
<sequence length="857" mass="96221">MIVVLISFREPPPPRGRLYSLSAPERKALEDYLSVALDAGTIVPSSSPAGAGFFFVKKKDGSLRPCIDYRGLNDITVKNRYPLPLMSSAFEILQGARFFTKLDLRNAYHLVRIREGDEWKTAFNTPLGHFEYRVLPFGLANAPAVFQALVNDVLRDMLNIFVFVYLDDILIFSPSLQIHVQHVRRVLQRLLENCLFVKAEKCTFHASSVTFLGSVISAEGIKMDPAKVQAVIDWPVPKSRVELQRFLGFANFYRRFIRNFGQVAAPLTALTSVKTCFKWSVSAQGAFDLLKNRFTSAPILVTPDVSRQFVVEVDASEVGVGAILSQRSLSDDKVHPCAYFSHRLSPSERNYDVGNRELLAIRLALGEWRQWLEGATVPFVVWTDHRNLEYIRSAKRLNARQARWALFFARFEFVISYRPGSKNTKPDALSRLFSSSVASTDPEGILPEGRVVGLTVWGIERQVKQALTQTPSPRACPRNLLFVPVPTRLAVLQWAHSAKLAGHPGVRGTLASIRQRFWWPTREHDTRRFVAACSVCAQTKSGNSPPAGRLRPLPIPSRPWSHIALDFVTGLPSSAGKTVILTVVDRFSKAAHFIPLAKLPSAKETAQIIIENVFRIHGLPSDVVSDRGPQFTSQFWREFCRLIGASVSLSSGFHPQSNGQAERANQTIGRILRSLSFRNPASWSEQLPWAEYAHNSLPSSATGLSPFQSSLGYQPPLFSSQFAESSVPSAQAFVQRCERTWKRVRSALFRYRAQTVRAANKRRTKSPRYCRGQRVWLSTQNLPLKTASRKLTPRFIGPFRISQVINPVAVRLLLPRYLRVHPVFHVSCVKPVLRAPARLPPPPPPHPCRGRTYLQGP</sequence>